<keyword evidence="3" id="KW-1185">Reference proteome</keyword>
<protein>
    <submittedName>
        <fullName evidence="2">Cys-Gly metallodipeptidase DUG1</fullName>
    </submittedName>
</protein>
<feature type="region of interest" description="Disordered" evidence="1">
    <location>
        <begin position="1"/>
        <end position="92"/>
    </location>
</feature>
<evidence type="ECO:0000313" key="2">
    <source>
        <dbReference type="EMBL" id="KAA3476283.1"/>
    </source>
</evidence>
<dbReference type="EMBL" id="SMMG02000005">
    <property type="protein sequence ID" value="KAA3476283.1"/>
    <property type="molecule type" value="Genomic_DNA"/>
</dbReference>
<dbReference type="Proteomes" id="UP000325315">
    <property type="component" value="Unassembled WGS sequence"/>
</dbReference>
<feature type="compositionally biased region" description="Polar residues" evidence="1">
    <location>
        <begin position="46"/>
        <end position="92"/>
    </location>
</feature>
<feature type="region of interest" description="Disordered" evidence="1">
    <location>
        <begin position="310"/>
        <end position="350"/>
    </location>
</feature>
<comment type="caution">
    <text evidence="2">The sequence shown here is derived from an EMBL/GenBank/DDBJ whole genome shotgun (WGS) entry which is preliminary data.</text>
</comment>
<evidence type="ECO:0000313" key="3">
    <source>
        <dbReference type="Proteomes" id="UP000325315"/>
    </source>
</evidence>
<feature type="compositionally biased region" description="Basic residues" evidence="1">
    <location>
        <begin position="1"/>
        <end position="12"/>
    </location>
</feature>
<reference evidence="3" key="1">
    <citation type="journal article" date="2019" name="Plant Biotechnol. J.">
        <title>Genome sequencing of the Australian wild diploid species Gossypium australe highlights disease resistance and delayed gland morphogenesis.</title>
        <authorList>
            <person name="Cai Y."/>
            <person name="Cai X."/>
            <person name="Wang Q."/>
            <person name="Wang P."/>
            <person name="Zhang Y."/>
            <person name="Cai C."/>
            <person name="Xu Y."/>
            <person name="Wang K."/>
            <person name="Zhou Z."/>
            <person name="Wang C."/>
            <person name="Geng S."/>
            <person name="Li B."/>
            <person name="Dong Q."/>
            <person name="Hou Y."/>
            <person name="Wang H."/>
            <person name="Ai P."/>
            <person name="Liu Z."/>
            <person name="Yi F."/>
            <person name="Sun M."/>
            <person name="An G."/>
            <person name="Cheng J."/>
            <person name="Zhang Y."/>
            <person name="Shi Q."/>
            <person name="Xie Y."/>
            <person name="Shi X."/>
            <person name="Chang Y."/>
            <person name="Huang F."/>
            <person name="Chen Y."/>
            <person name="Hong S."/>
            <person name="Mi L."/>
            <person name="Sun Q."/>
            <person name="Zhang L."/>
            <person name="Zhou B."/>
            <person name="Peng R."/>
            <person name="Zhang X."/>
            <person name="Liu F."/>
        </authorList>
    </citation>
    <scope>NUCLEOTIDE SEQUENCE [LARGE SCALE GENOMIC DNA]</scope>
    <source>
        <strain evidence="3">cv. PA1801</strain>
    </source>
</reference>
<evidence type="ECO:0000256" key="1">
    <source>
        <dbReference type="SAM" id="MobiDB-lite"/>
    </source>
</evidence>
<accession>A0A5B6W4W8</accession>
<feature type="compositionally biased region" description="Polar residues" evidence="1">
    <location>
        <begin position="15"/>
        <end position="36"/>
    </location>
</feature>
<dbReference type="AlphaFoldDB" id="A0A5B6W4W8"/>
<feature type="region of interest" description="Disordered" evidence="1">
    <location>
        <begin position="507"/>
        <end position="553"/>
    </location>
</feature>
<sequence>MEKKKKKKHKKLIATPSNQEPQSNDLLSKEQQNQPNEALAAKVTKDGSSSQENLSSLNDQHSRSLQWPYTTQQAAEQSSLNPRPCISSQTPPILASRPQQVAPLQSNFPNHLVQQGQPTVHLAPSTSPFWLPQRPSYHFPAVSVPATFQPFTASWQPSPLIGGTSPRSQHQVPSIGYHFSPYPSFPGPWDPSSWWTHGQQVHPSFNCTFPGAYNGSFSSEPPPMPNCSATFGESSQRGIIRPMAKLSQKHQQLWEAQQSFENVMLWRVIGQLQSELADYKSQILKLEGQIASLKPPADEPSAQAVQIGLSGAASKRGRPKRAVASVDASASPDGSHSQARGQKPGARKVQPESRVLFFEKVVLNKVEKTAHSISSTKKDNEKTITNNSVNGSNLPMPAFHNQAHPEGPGIQNCGIETNSCLAQQPKENDKGISDTHMGGTNGEALAWPASFVTEEPRRNIYNTISQSLYDNGCLIREAGKLIPGWSFVNEEDASDEVEDGVMALAKDENEEEMRDDVSSEAEEIAQTKDESAYKMDSAVGSNPKNLPQYNNWS</sequence>
<name>A0A5B6W4W8_9ROSI</name>
<proteinExistence type="predicted"/>
<organism evidence="2 3">
    <name type="scientific">Gossypium australe</name>
    <dbReference type="NCBI Taxonomy" id="47621"/>
    <lineage>
        <taxon>Eukaryota</taxon>
        <taxon>Viridiplantae</taxon>
        <taxon>Streptophyta</taxon>
        <taxon>Embryophyta</taxon>
        <taxon>Tracheophyta</taxon>
        <taxon>Spermatophyta</taxon>
        <taxon>Magnoliopsida</taxon>
        <taxon>eudicotyledons</taxon>
        <taxon>Gunneridae</taxon>
        <taxon>Pentapetalae</taxon>
        <taxon>rosids</taxon>
        <taxon>malvids</taxon>
        <taxon>Malvales</taxon>
        <taxon>Malvaceae</taxon>
        <taxon>Malvoideae</taxon>
        <taxon>Gossypium</taxon>
    </lineage>
</organism>
<feature type="compositionally biased region" description="Polar residues" evidence="1">
    <location>
        <begin position="539"/>
        <end position="553"/>
    </location>
</feature>
<gene>
    <name evidence="2" type="ORF">EPI10_026374</name>
</gene>
<feature type="compositionally biased region" description="Low complexity" evidence="1">
    <location>
        <begin position="322"/>
        <end position="335"/>
    </location>
</feature>
<feature type="compositionally biased region" description="Acidic residues" evidence="1">
    <location>
        <begin position="508"/>
        <end position="523"/>
    </location>
</feature>
<dbReference type="OrthoDB" id="1913411at2759"/>